<evidence type="ECO:0000259" key="1">
    <source>
        <dbReference type="PROSITE" id="PS50883"/>
    </source>
</evidence>
<dbReference type="InterPro" id="IPR050706">
    <property type="entry name" value="Cyclic-di-GMP_PDE-like"/>
</dbReference>
<keyword evidence="3" id="KW-1185">Reference proteome</keyword>
<name>A0A2R5EMC8_9BACL</name>
<accession>A0A2R5EMC8</accession>
<dbReference type="PANTHER" id="PTHR33121:SF76">
    <property type="entry name" value="SIGNALING PROTEIN"/>
    <property type="match status" value="1"/>
</dbReference>
<dbReference type="SUPFAM" id="SSF141868">
    <property type="entry name" value="EAL domain-like"/>
    <property type="match status" value="1"/>
</dbReference>
<gene>
    <name evidence="2" type="ORF">PAT3040_02276</name>
</gene>
<dbReference type="AlphaFoldDB" id="A0A2R5EMC8"/>
<dbReference type="EMBL" id="BDQX01000108">
    <property type="protein sequence ID" value="GBG07717.1"/>
    <property type="molecule type" value="Genomic_DNA"/>
</dbReference>
<dbReference type="PROSITE" id="PS50883">
    <property type="entry name" value="EAL"/>
    <property type="match status" value="1"/>
</dbReference>
<dbReference type="InterPro" id="IPR035919">
    <property type="entry name" value="EAL_sf"/>
</dbReference>
<comment type="caution">
    <text evidence="2">The sequence shown here is derived from an EMBL/GenBank/DDBJ whole genome shotgun (WGS) entry which is preliminary data.</text>
</comment>
<dbReference type="InterPro" id="IPR001633">
    <property type="entry name" value="EAL_dom"/>
</dbReference>
<organism evidence="2 3">
    <name type="scientific">Paenibacillus agaridevorans</name>
    <dbReference type="NCBI Taxonomy" id="171404"/>
    <lineage>
        <taxon>Bacteria</taxon>
        <taxon>Bacillati</taxon>
        <taxon>Bacillota</taxon>
        <taxon>Bacilli</taxon>
        <taxon>Bacillales</taxon>
        <taxon>Paenibacillaceae</taxon>
        <taxon>Paenibacillus</taxon>
    </lineage>
</organism>
<proteinExistence type="predicted"/>
<dbReference type="SMART" id="SM00052">
    <property type="entry name" value="EAL"/>
    <property type="match status" value="1"/>
</dbReference>
<evidence type="ECO:0000313" key="3">
    <source>
        <dbReference type="Proteomes" id="UP000245202"/>
    </source>
</evidence>
<reference evidence="2 3" key="1">
    <citation type="submission" date="2017-08" db="EMBL/GenBank/DDBJ databases">
        <title>Substantial Increase in Enzyme Production by Combined Drug-Resistance Mutations in Paenibacillus agaridevorans.</title>
        <authorList>
            <person name="Tanaka Y."/>
            <person name="Funane K."/>
            <person name="Hosaka T."/>
            <person name="Shiwa Y."/>
            <person name="Fujita N."/>
            <person name="Miyazaki T."/>
            <person name="Yoshikawa H."/>
            <person name="Murakami K."/>
            <person name="Kasahara K."/>
            <person name="Inaoka T."/>
            <person name="Hiraga Y."/>
            <person name="Ochi K."/>
        </authorList>
    </citation>
    <scope>NUCLEOTIDE SEQUENCE [LARGE SCALE GENOMIC DNA]</scope>
    <source>
        <strain evidence="2 3">T-3040</strain>
    </source>
</reference>
<dbReference type="Pfam" id="PF00563">
    <property type="entry name" value="EAL"/>
    <property type="match status" value="1"/>
</dbReference>
<evidence type="ECO:0000313" key="2">
    <source>
        <dbReference type="EMBL" id="GBG07717.1"/>
    </source>
</evidence>
<sequence length="379" mass="42882">MWDGTSPDAKTSKTERGELQQAWASFAERSIGDFVPSSDVRGQHQWLANDLFISFQFHSNDEEHPEYELSAHAVRTANRLELAFREERERLSGFHPGGKLRVGLGALACESESCVDGLYYEAMKQAIVNAQVEGGAERLLRDSYFKELLTARSLYPVYQPIFSLKQGEVFGYEALTRLPVNNYFRGPMDLFRFAEESGGVYRLDRLARELAIDGCLRLGQGQKLFINVMAQIMEDPRFSPGRTISLLEEHHLSPHQVVFEITERSSIEDYPSVKKALQHYRSQGYRIAIDDVGAGYSSLQSIVELRPDYMKVDRSIIQNIHKDEVKEHILTTLQDVAGKIGAELIAEGIERKEELDKLLHMGIPFAQGYLLGRPAPFPA</sequence>
<feature type="domain" description="EAL" evidence="1">
    <location>
        <begin position="138"/>
        <end position="379"/>
    </location>
</feature>
<dbReference type="Proteomes" id="UP000245202">
    <property type="component" value="Unassembled WGS sequence"/>
</dbReference>
<dbReference type="CDD" id="cd01948">
    <property type="entry name" value="EAL"/>
    <property type="match status" value="1"/>
</dbReference>
<dbReference type="Gene3D" id="3.20.20.450">
    <property type="entry name" value="EAL domain"/>
    <property type="match status" value="1"/>
</dbReference>
<dbReference type="PANTHER" id="PTHR33121">
    <property type="entry name" value="CYCLIC DI-GMP PHOSPHODIESTERASE PDEF"/>
    <property type="match status" value="1"/>
</dbReference>
<dbReference type="GO" id="GO:0071111">
    <property type="term" value="F:cyclic-guanylate-specific phosphodiesterase activity"/>
    <property type="evidence" value="ECO:0007669"/>
    <property type="project" value="InterPro"/>
</dbReference>
<protein>
    <submittedName>
        <fullName evidence="2">EAL domain-containing protein</fullName>
    </submittedName>
</protein>